<organism evidence="2 3">
    <name type="scientific">Pseudomonas straminea</name>
    <dbReference type="NCBI Taxonomy" id="47882"/>
    <lineage>
        <taxon>Bacteria</taxon>
        <taxon>Pseudomonadati</taxon>
        <taxon>Pseudomonadota</taxon>
        <taxon>Gammaproteobacteria</taxon>
        <taxon>Pseudomonadales</taxon>
        <taxon>Pseudomonadaceae</taxon>
        <taxon>Phytopseudomonas</taxon>
    </lineage>
</organism>
<evidence type="ECO:0000313" key="2">
    <source>
        <dbReference type="EMBL" id="SFE11561.1"/>
    </source>
</evidence>
<name>A0A1I1XWB7_PSEOC</name>
<reference evidence="3" key="1">
    <citation type="submission" date="2016-10" db="EMBL/GenBank/DDBJ databases">
        <authorList>
            <person name="Varghese N."/>
            <person name="Submissions S."/>
        </authorList>
    </citation>
    <scope>NUCLEOTIDE SEQUENCE [LARGE SCALE GENOMIC DNA]</scope>
    <source>
        <strain evidence="3">JCM 2783</strain>
    </source>
</reference>
<evidence type="ECO:0000313" key="3">
    <source>
        <dbReference type="Proteomes" id="UP000243950"/>
    </source>
</evidence>
<protein>
    <submittedName>
        <fullName evidence="2">Motility protein</fullName>
    </submittedName>
</protein>
<dbReference type="RefSeq" id="WP_093506282.1">
    <property type="nucleotide sequence ID" value="NZ_BSSG01000009.1"/>
</dbReference>
<sequence>MELSSIASQVSSQASAQFSAQMSLLLLRKTLELQAASVGGLVQAASPASSPVNPPNLGNSIDVMA</sequence>
<keyword evidence="3" id="KW-1185">Reference proteome</keyword>
<dbReference type="InterPro" id="IPR025906">
    <property type="entry name" value="YjfB_motility"/>
</dbReference>
<accession>A0A1I1XWB7</accession>
<dbReference type="AlphaFoldDB" id="A0A1I1XWB7"/>
<feature type="region of interest" description="Disordered" evidence="1">
    <location>
        <begin position="44"/>
        <end position="65"/>
    </location>
</feature>
<dbReference type="Pfam" id="PF14070">
    <property type="entry name" value="YjfB_motility"/>
    <property type="match status" value="1"/>
</dbReference>
<proteinExistence type="predicted"/>
<evidence type="ECO:0000256" key="1">
    <source>
        <dbReference type="SAM" id="MobiDB-lite"/>
    </source>
</evidence>
<dbReference type="EMBL" id="FOMO01000009">
    <property type="protein sequence ID" value="SFE11561.1"/>
    <property type="molecule type" value="Genomic_DNA"/>
</dbReference>
<dbReference type="Proteomes" id="UP000243950">
    <property type="component" value="Unassembled WGS sequence"/>
</dbReference>
<gene>
    <name evidence="2" type="ORF">SAMN05216372_10916</name>
</gene>